<name>A0A0D0D512_9AGAM</name>
<gene>
    <name evidence="1" type="ORF">PAXRUDRAFT_834478</name>
</gene>
<organism evidence="1 2">
    <name type="scientific">Paxillus rubicundulus Ve08.2h10</name>
    <dbReference type="NCBI Taxonomy" id="930991"/>
    <lineage>
        <taxon>Eukaryota</taxon>
        <taxon>Fungi</taxon>
        <taxon>Dikarya</taxon>
        <taxon>Basidiomycota</taxon>
        <taxon>Agaricomycotina</taxon>
        <taxon>Agaricomycetes</taxon>
        <taxon>Agaricomycetidae</taxon>
        <taxon>Boletales</taxon>
        <taxon>Paxilineae</taxon>
        <taxon>Paxillaceae</taxon>
        <taxon>Paxillus</taxon>
    </lineage>
</organism>
<dbReference type="InParanoid" id="A0A0D0D512"/>
<proteinExistence type="predicted"/>
<keyword evidence="2" id="KW-1185">Reference proteome</keyword>
<evidence type="ECO:0000313" key="1">
    <source>
        <dbReference type="EMBL" id="KIK78721.1"/>
    </source>
</evidence>
<protein>
    <submittedName>
        <fullName evidence="1">Uncharacterized protein</fullName>
    </submittedName>
</protein>
<reference evidence="1 2" key="1">
    <citation type="submission" date="2014-04" db="EMBL/GenBank/DDBJ databases">
        <authorList>
            <consortium name="DOE Joint Genome Institute"/>
            <person name="Kuo A."/>
            <person name="Kohler A."/>
            <person name="Jargeat P."/>
            <person name="Nagy L.G."/>
            <person name="Floudas D."/>
            <person name="Copeland A."/>
            <person name="Barry K.W."/>
            <person name="Cichocki N."/>
            <person name="Veneault-Fourrey C."/>
            <person name="LaButti K."/>
            <person name="Lindquist E.A."/>
            <person name="Lipzen A."/>
            <person name="Lundell T."/>
            <person name="Morin E."/>
            <person name="Murat C."/>
            <person name="Sun H."/>
            <person name="Tunlid A."/>
            <person name="Henrissat B."/>
            <person name="Grigoriev I.V."/>
            <person name="Hibbett D.S."/>
            <person name="Martin F."/>
            <person name="Nordberg H.P."/>
            <person name="Cantor M.N."/>
            <person name="Hua S.X."/>
        </authorList>
    </citation>
    <scope>NUCLEOTIDE SEQUENCE [LARGE SCALE GENOMIC DNA]</scope>
    <source>
        <strain evidence="1 2">Ve08.2h10</strain>
    </source>
</reference>
<evidence type="ECO:0000313" key="2">
    <source>
        <dbReference type="Proteomes" id="UP000054538"/>
    </source>
</evidence>
<reference evidence="2" key="2">
    <citation type="submission" date="2015-01" db="EMBL/GenBank/DDBJ databases">
        <title>Evolutionary Origins and Diversification of the Mycorrhizal Mutualists.</title>
        <authorList>
            <consortium name="DOE Joint Genome Institute"/>
            <consortium name="Mycorrhizal Genomics Consortium"/>
            <person name="Kohler A."/>
            <person name="Kuo A."/>
            <person name="Nagy L.G."/>
            <person name="Floudas D."/>
            <person name="Copeland A."/>
            <person name="Barry K.W."/>
            <person name="Cichocki N."/>
            <person name="Veneault-Fourrey C."/>
            <person name="LaButti K."/>
            <person name="Lindquist E.A."/>
            <person name="Lipzen A."/>
            <person name="Lundell T."/>
            <person name="Morin E."/>
            <person name="Murat C."/>
            <person name="Riley R."/>
            <person name="Ohm R."/>
            <person name="Sun H."/>
            <person name="Tunlid A."/>
            <person name="Henrissat B."/>
            <person name="Grigoriev I.V."/>
            <person name="Hibbett D.S."/>
            <person name="Martin F."/>
        </authorList>
    </citation>
    <scope>NUCLEOTIDE SEQUENCE [LARGE SCALE GENOMIC DNA]</scope>
    <source>
        <strain evidence="2">Ve08.2h10</strain>
    </source>
</reference>
<sequence length="52" mass="6063">MVTSANNLRFSRSRFEVFLLGTSDYPTTTKAHSNGCEQAKSRTIWYDRRPHK</sequence>
<dbReference type="EMBL" id="KN826496">
    <property type="protein sequence ID" value="KIK78721.1"/>
    <property type="molecule type" value="Genomic_DNA"/>
</dbReference>
<dbReference type="HOGENOM" id="CLU_3087876_0_0_1"/>
<dbReference type="Proteomes" id="UP000054538">
    <property type="component" value="Unassembled WGS sequence"/>
</dbReference>
<accession>A0A0D0D512</accession>
<dbReference type="AlphaFoldDB" id="A0A0D0D512"/>